<proteinExistence type="predicted"/>
<evidence type="ECO:0000313" key="3">
    <source>
        <dbReference type="Proteomes" id="UP000077266"/>
    </source>
</evidence>
<dbReference type="PIRSF" id="PIRSF000654">
    <property type="entry name" value="Integrin-linked_kinase"/>
    <property type="match status" value="1"/>
</dbReference>
<dbReference type="PROSITE" id="PS50011">
    <property type="entry name" value="PROTEIN_KINASE_DOM"/>
    <property type="match status" value="1"/>
</dbReference>
<gene>
    <name evidence="2" type="ORF">EXIGLDRAFT_171646</name>
</gene>
<name>A0A165FBB9_EXIGL</name>
<dbReference type="InterPro" id="IPR051681">
    <property type="entry name" value="Ser/Thr_Kinases-Pseudokinases"/>
</dbReference>
<dbReference type="InterPro" id="IPR011009">
    <property type="entry name" value="Kinase-like_dom_sf"/>
</dbReference>
<feature type="domain" description="Protein kinase" evidence="1">
    <location>
        <begin position="1"/>
        <end position="234"/>
    </location>
</feature>
<dbReference type="Gene3D" id="1.10.510.10">
    <property type="entry name" value="Transferase(Phosphotransferase) domain 1"/>
    <property type="match status" value="1"/>
</dbReference>
<keyword evidence="2" id="KW-0808">Transferase</keyword>
<dbReference type="EMBL" id="KV426092">
    <property type="protein sequence ID" value="KZV88718.1"/>
    <property type="molecule type" value="Genomic_DNA"/>
</dbReference>
<dbReference type="InParanoid" id="A0A165FBB9"/>
<reference evidence="2 3" key="1">
    <citation type="journal article" date="2016" name="Mol. Biol. Evol.">
        <title>Comparative Genomics of Early-Diverging Mushroom-Forming Fungi Provides Insights into the Origins of Lignocellulose Decay Capabilities.</title>
        <authorList>
            <person name="Nagy L.G."/>
            <person name="Riley R."/>
            <person name="Tritt A."/>
            <person name="Adam C."/>
            <person name="Daum C."/>
            <person name="Floudas D."/>
            <person name="Sun H."/>
            <person name="Yadav J.S."/>
            <person name="Pangilinan J."/>
            <person name="Larsson K.H."/>
            <person name="Matsuura K."/>
            <person name="Barry K."/>
            <person name="Labutti K."/>
            <person name="Kuo R."/>
            <person name="Ohm R.A."/>
            <person name="Bhattacharya S.S."/>
            <person name="Shirouzu T."/>
            <person name="Yoshinaga Y."/>
            <person name="Martin F.M."/>
            <person name="Grigoriev I.V."/>
            <person name="Hibbett D.S."/>
        </authorList>
    </citation>
    <scope>NUCLEOTIDE SEQUENCE [LARGE SCALE GENOMIC DNA]</scope>
    <source>
        <strain evidence="2 3">HHB12029</strain>
    </source>
</reference>
<dbReference type="STRING" id="1314781.A0A165FBB9"/>
<dbReference type="GO" id="GO:0005524">
    <property type="term" value="F:ATP binding"/>
    <property type="evidence" value="ECO:0007669"/>
    <property type="project" value="InterPro"/>
</dbReference>
<dbReference type="OrthoDB" id="10261027at2759"/>
<protein>
    <submittedName>
        <fullName evidence="2">Kinase-like protein</fullName>
    </submittedName>
</protein>
<organism evidence="2 3">
    <name type="scientific">Exidia glandulosa HHB12029</name>
    <dbReference type="NCBI Taxonomy" id="1314781"/>
    <lineage>
        <taxon>Eukaryota</taxon>
        <taxon>Fungi</taxon>
        <taxon>Dikarya</taxon>
        <taxon>Basidiomycota</taxon>
        <taxon>Agaricomycotina</taxon>
        <taxon>Agaricomycetes</taxon>
        <taxon>Auriculariales</taxon>
        <taxon>Exidiaceae</taxon>
        <taxon>Exidia</taxon>
    </lineage>
</organism>
<sequence>MLYYPQQGRRMWLDQLPNFFGDAAVWLQLDHPHILRLLGSYAAPHLCYVVSRAAGGTCRDYLQAHPSTDILELALQVAEGLEYMHTRAPSIVHGDVRAHSVVVFADGNAALWNFDFRPEADPASGFDRTAFEHPSQNRWASPERLLFGEYNAPSDVWGFGMFMWELFSGRVPFDNLGGLGTKIFDAILDLHLPERPDHAQLDNAVWGIITSCWQRQPAARLCISEVVERIRSVLRQRTVPG</sequence>
<dbReference type="InterPro" id="IPR001245">
    <property type="entry name" value="Ser-Thr/Tyr_kinase_cat_dom"/>
</dbReference>
<dbReference type="GO" id="GO:0004674">
    <property type="term" value="F:protein serine/threonine kinase activity"/>
    <property type="evidence" value="ECO:0007669"/>
    <property type="project" value="TreeGrafter"/>
</dbReference>
<dbReference type="PANTHER" id="PTHR44329:SF261">
    <property type="entry name" value="ZINC FINGER CONTAINING PROTEIN KINASE-RELATED"/>
    <property type="match status" value="1"/>
</dbReference>
<evidence type="ECO:0000313" key="2">
    <source>
        <dbReference type="EMBL" id="KZV88718.1"/>
    </source>
</evidence>
<accession>A0A165FBB9</accession>
<keyword evidence="2" id="KW-0418">Kinase</keyword>
<dbReference type="PANTHER" id="PTHR44329">
    <property type="entry name" value="SERINE/THREONINE-PROTEIN KINASE TNNI3K-RELATED"/>
    <property type="match status" value="1"/>
</dbReference>
<dbReference type="Pfam" id="PF07714">
    <property type="entry name" value="PK_Tyr_Ser-Thr"/>
    <property type="match status" value="1"/>
</dbReference>
<dbReference type="InterPro" id="IPR000719">
    <property type="entry name" value="Prot_kinase_dom"/>
</dbReference>
<keyword evidence="3" id="KW-1185">Reference proteome</keyword>
<dbReference type="AlphaFoldDB" id="A0A165FBB9"/>
<dbReference type="Proteomes" id="UP000077266">
    <property type="component" value="Unassembled WGS sequence"/>
</dbReference>
<dbReference type="SUPFAM" id="SSF56112">
    <property type="entry name" value="Protein kinase-like (PK-like)"/>
    <property type="match status" value="1"/>
</dbReference>
<evidence type="ECO:0000259" key="1">
    <source>
        <dbReference type="PROSITE" id="PS50011"/>
    </source>
</evidence>